<protein>
    <submittedName>
        <fullName evidence="1">Uncharacterized protein</fullName>
    </submittedName>
</protein>
<proteinExistence type="predicted"/>
<dbReference type="EMBL" id="BAABJV010000005">
    <property type="protein sequence ID" value="GAA4777395.1"/>
    <property type="molecule type" value="Genomic_DNA"/>
</dbReference>
<organism evidence="1 2">
    <name type="scientific">Streptomyces sanyensis</name>
    <dbReference type="NCBI Taxonomy" id="568869"/>
    <lineage>
        <taxon>Bacteria</taxon>
        <taxon>Bacillati</taxon>
        <taxon>Actinomycetota</taxon>
        <taxon>Actinomycetes</taxon>
        <taxon>Kitasatosporales</taxon>
        <taxon>Streptomycetaceae</taxon>
        <taxon>Streptomyces</taxon>
    </lineage>
</organism>
<dbReference type="Proteomes" id="UP001501147">
    <property type="component" value="Unassembled WGS sequence"/>
</dbReference>
<dbReference type="RefSeq" id="WP_345613751.1">
    <property type="nucleotide sequence ID" value="NZ_BAABJV010000005.1"/>
</dbReference>
<sequence length="158" mass="17544">MEQHSTEQHDGPVLFPLGGDFLPVAGIESLVLDGRRYYFGFDYKSDMVLSVLFDDPAAMAAYASTYLSLTTGRQDASFWAQEAARSEEASGLCEDGDREFTTEAIRGGQLTRGRERHLRYLLYALDHARHFIATDPPLPGTWSLLLEAAADLPDDPED</sequence>
<evidence type="ECO:0000313" key="2">
    <source>
        <dbReference type="Proteomes" id="UP001501147"/>
    </source>
</evidence>
<comment type="caution">
    <text evidence="1">The sequence shown here is derived from an EMBL/GenBank/DDBJ whole genome shotgun (WGS) entry which is preliminary data.</text>
</comment>
<name>A0ABP9ACR0_9ACTN</name>
<reference evidence="2" key="1">
    <citation type="journal article" date="2019" name="Int. J. Syst. Evol. Microbiol.">
        <title>The Global Catalogue of Microorganisms (GCM) 10K type strain sequencing project: providing services to taxonomists for standard genome sequencing and annotation.</title>
        <authorList>
            <consortium name="The Broad Institute Genomics Platform"/>
            <consortium name="The Broad Institute Genome Sequencing Center for Infectious Disease"/>
            <person name="Wu L."/>
            <person name="Ma J."/>
        </authorList>
    </citation>
    <scope>NUCLEOTIDE SEQUENCE [LARGE SCALE GENOMIC DNA]</scope>
    <source>
        <strain evidence="2">JCM 18324</strain>
    </source>
</reference>
<keyword evidence="2" id="KW-1185">Reference proteome</keyword>
<evidence type="ECO:0000313" key="1">
    <source>
        <dbReference type="EMBL" id="GAA4777395.1"/>
    </source>
</evidence>
<gene>
    <name evidence="1" type="ORF">GCM10023329_27970</name>
</gene>
<accession>A0ABP9ACR0</accession>